<dbReference type="Gene3D" id="1.10.630.10">
    <property type="entry name" value="Cytochrome P450"/>
    <property type="match status" value="1"/>
</dbReference>
<feature type="transmembrane region" description="Helical" evidence="9">
    <location>
        <begin position="12"/>
        <end position="34"/>
    </location>
</feature>
<keyword evidence="3 8" id="KW-0349">Heme</keyword>
<dbReference type="SUPFAM" id="SSF48264">
    <property type="entry name" value="Cytochrome P450"/>
    <property type="match status" value="1"/>
</dbReference>
<dbReference type="Proteomes" id="UP001437256">
    <property type="component" value="Unassembled WGS sequence"/>
</dbReference>
<dbReference type="InterPro" id="IPR002401">
    <property type="entry name" value="Cyt_P450_E_grp-I"/>
</dbReference>
<dbReference type="Pfam" id="PF00067">
    <property type="entry name" value="p450"/>
    <property type="match status" value="2"/>
</dbReference>
<dbReference type="PROSITE" id="PS00086">
    <property type="entry name" value="CYTOCHROME_P450"/>
    <property type="match status" value="1"/>
</dbReference>
<evidence type="ECO:0000256" key="9">
    <source>
        <dbReference type="SAM" id="Phobius"/>
    </source>
</evidence>
<evidence type="ECO:0000256" key="4">
    <source>
        <dbReference type="ARBA" id="ARBA00022723"/>
    </source>
</evidence>
<evidence type="ECO:0000313" key="10">
    <source>
        <dbReference type="EMBL" id="KAL0070541.1"/>
    </source>
</evidence>
<reference evidence="10 11" key="1">
    <citation type="submission" date="2024-05" db="EMBL/GenBank/DDBJ databases">
        <title>A draft genome resource for the thread blight pathogen Marasmius tenuissimus strain MS-2.</title>
        <authorList>
            <person name="Yulfo-Soto G.E."/>
            <person name="Baruah I.K."/>
            <person name="Amoako-Attah I."/>
            <person name="Bukari Y."/>
            <person name="Meinhardt L.W."/>
            <person name="Bailey B.A."/>
            <person name="Cohen S.P."/>
        </authorList>
    </citation>
    <scope>NUCLEOTIDE SEQUENCE [LARGE SCALE GENOMIC DNA]</scope>
    <source>
        <strain evidence="10 11">MS-2</strain>
    </source>
</reference>
<organism evidence="10 11">
    <name type="scientific">Marasmius tenuissimus</name>
    <dbReference type="NCBI Taxonomy" id="585030"/>
    <lineage>
        <taxon>Eukaryota</taxon>
        <taxon>Fungi</taxon>
        <taxon>Dikarya</taxon>
        <taxon>Basidiomycota</taxon>
        <taxon>Agaricomycotina</taxon>
        <taxon>Agaricomycetes</taxon>
        <taxon>Agaricomycetidae</taxon>
        <taxon>Agaricales</taxon>
        <taxon>Marasmiineae</taxon>
        <taxon>Marasmiaceae</taxon>
        <taxon>Marasmius</taxon>
    </lineage>
</organism>
<keyword evidence="9" id="KW-0472">Membrane</keyword>
<evidence type="ECO:0000256" key="8">
    <source>
        <dbReference type="RuleBase" id="RU000461"/>
    </source>
</evidence>
<keyword evidence="9" id="KW-0812">Transmembrane</keyword>
<dbReference type="InterPro" id="IPR047146">
    <property type="entry name" value="Cyt_P450_E_CYP52_fungi"/>
</dbReference>
<comment type="similarity">
    <text evidence="2 8">Belongs to the cytochrome P450 family.</text>
</comment>
<evidence type="ECO:0008006" key="12">
    <source>
        <dbReference type="Google" id="ProtNLM"/>
    </source>
</evidence>
<sequence>MPLKLTPGVKHIAGLLQYFSIPPATLYLASKLLGHKVAHLEHIPPSYYVLFTIFGIPTYFAAQIWCRAVYYKMRAASMGARLPPKVKGRWPGNLDVALKLGEALENGYPGDGFVEHAEGEIYNLWFAWEDVFVTTCPEHMQHILSTNFDSYPKGDVVQSNLRDVLGVGVFSTDGDMWKFHRKMTRPFFTRDRIGHFELFDRHAEIAITQIRNRMQSGYSIDFQDLMCRFTLDSSTEFLFGSCMHSLTEGRIPYPYDAKVENEAADNTVETFVHAYTKALEVAALRQYLGHTIWPFLEIFENKTEAPMKIVNAFVEPIVAKALAKQKAAGGVMQSKETIGEDETLLDHLVCLTDDPVLIKDEILNLLIAGRDTTASVITFVVYFLATYQEVTVRLREEILARVGSTRRPSYEDIKEMKYLRAVINGGLHVSVLRAHVLISILEIAETLRLYPPVPFNNRWNIREAIWPSPDPNQKPLYIPPNTEAAYSVFLMHRRKDLWGPDAEEFDPDRFLDERLKTYLLPNPFIFLPFNAGPRICLGQQFAYNEISFIIVRLLQNFQSFTHHLEAAPPHLRRPEEWNKAPGRKGIDTFYPKMNMTLGCKGGLWIRAKEAGEDI</sequence>
<keyword evidence="11" id="KW-1185">Reference proteome</keyword>
<dbReference type="PRINTS" id="PR00463">
    <property type="entry name" value="EP450I"/>
</dbReference>
<evidence type="ECO:0000256" key="6">
    <source>
        <dbReference type="ARBA" id="ARBA00023004"/>
    </source>
</evidence>
<proteinExistence type="inferred from homology"/>
<gene>
    <name evidence="10" type="ORF">AAF712_002380</name>
</gene>
<evidence type="ECO:0000256" key="5">
    <source>
        <dbReference type="ARBA" id="ARBA00023002"/>
    </source>
</evidence>
<dbReference type="EMBL" id="JBBXMP010000006">
    <property type="protein sequence ID" value="KAL0070541.1"/>
    <property type="molecule type" value="Genomic_DNA"/>
</dbReference>
<dbReference type="InterPro" id="IPR017972">
    <property type="entry name" value="Cyt_P450_CS"/>
</dbReference>
<name>A0ABR3A9H0_9AGAR</name>
<accession>A0ABR3A9H0</accession>
<dbReference type="InterPro" id="IPR001128">
    <property type="entry name" value="Cyt_P450"/>
</dbReference>
<keyword evidence="9" id="KW-1133">Transmembrane helix</keyword>
<keyword evidence="4 8" id="KW-0479">Metal-binding</keyword>
<dbReference type="PANTHER" id="PTHR24287">
    <property type="entry name" value="P450, PUTATIVE (EUROFUNG)-RELATED"/>
    <property type="match status" value="1"/>
</dbReference>
<protein>
    <recommendedName>
        <fullName evidence="12">Cytochrome P450</fullName>
    </recommendedName>
</protein>
<evidence type="ECO:0000256" key="7">
    <source>
        <dbReference type="ARBA" id="ARBA00023033"/>
    </source>
</evidence>
<dbReference type="PANTHER" id="PTHR24287:SF1">
    <property type="entry name" value="P450, PUTATIVE (EUROFUNG)-RELATED"/>
    <property type="match status" value="1"/>
</dbReference>
<dbReference type="InterPro" id="IPR036396">
    <property type="entry name" value="Cyt_P450_sf"/>
</dbReference>
<evidence type="ECO:0000313" key="11">
    <source>
        <dbReference type="Proteomes" id="UP001437256"/>
    </source>
</evidence>
<keyword evidence="7 8" id="KW-0503">Monooxygenase</keyword>
<keyword evidence="5 8" id="KW-0560">Oxidoreductase</keyword>
<keyword evidence="6 8" id="KW-0408">Iron</keyword>
<comment type="caution">
    <text evidence="10">The sequence shown here is derived from an EMBL/GenBank/DDBJ whole genome shotgun (WGS) entry which is preliminary data.</text>
</comment>
<evidence type="ECO:0000256" key="2">
    <source>
        <dbReference type="ARBA" id="ARBA00010617"/>
    </source>
</evidence>
<feature type="transmembrane region" description="Helical" evidence="9">
    <location>
        <begin position="46"/>
        <end position="65"/>
    </location>
</feature>
<evidence type="ECO:0000256" key="1">
    <source>
        <dbReference type="ARBA" id="ARBA00001971"/>
    </source>
</evidence>
<dbReference type="PRINTS" id="PR00385">
    <property type="entry name" value="P450"/>
</dbReference>
<comment type="cofactor">
    <cofactor evidence="1">
        <name>heme</name>
        <dbReference type="ChEBI" id="CHEBI:30413"/>
    </cofactor>
</comment>
<evidence type="ECO:0000256" key="3">
    <source>
        <dbReference type="ARBA" id="ARBA00022617"/>
    </source>
</evidence>